<feature type="compositionally biased region" description="Polar residues" evidence="4">
    <location>
        <begin position="151"/>
        <end position="161"/>
    </location>
</feature>
<feature type="region of interest" description="Disordered" evidence="4">
    <location>
        <begin position="1023"/>
        <end position="1051"/>
    </location>
</feature>
<feature type="region of interest" description="Disordered" evidence="4">
    <location>
        <begin position="139"/>
        <end position="166"/>
    </location>
</feature>
<feature type="domain" description="Histidine kinase" evidence="5">
    <location>
        <begin position="772"/>
        <end position="990"/>
    </location>
</feature>
<proteinExistence type="predicted"/>
<comment type="caution">
    <text evidence="8">The sequence shown here is derived from an EMBL/GenBank/DDBJ whole genome shotgun (WGS) entry which is preliminary data.</text>
</comment>
<evidence type="ECO:0000259" key="7">
    <source>
        <dbReference type="PROSITE" id="PS50112"/>
    </source>
</evidence>
<dbReference type="NCBIfam" id="TIGR00229">
    <property type="entry name" value="sensory_box"/>
    <property type="match status" value="1"/>
</dbReference>
<dbReference type="PANTHER" id="PTHR43547:SF2">
    <property type="entry name" value="HYBRID SIGNAL TRANSDUCTION HISTIDINE KINASE C"/>
    <property type="match status" value="1"/>
</dbReference>
<organism evidence="8 9">
    <name type="scientific">Tremella mesenterica</name>
    <name type="common">Jelly fungus</name>
    <dbReference type="NCBI Taxonomy" id="5217"/>
    <lineage>
        <taxon>Eukaryota</taxon>
        <taxon>Fungi</taxon>
        <taxon>Dikarya</taxon>
        <taxon>Basidiomycota</taxon>
        <taxon>Agaricomycotina</taxon>
        <taxon>Tremellomycetes</taxon>
        <taxon>Tremellales</taxon>
        <taxon>Tremellaceae</taxon>
        <taxon>Tremella</taxon>
    </lineage>
</organism>
<keyword evidence="3" id="KW-0175">Coiled coil</keyword>
<dbReference type="Gene3D" id="3.40.50.2300">
    <property type="match status" value="2"/>
</dbReference>
<dbReference type="SUPFAM" id="SSF47384">
    <property type="entry name" value="Homodimeric domain of signal transducing histidine kinase"/>
    <property type="match status" value="2"/>
</dbReference>
<evidence type="ECO:0000256" key="3">
    <source>
        <dbReference type="SAM" id="Coils"/>
    </source>
</evidence>
<evidence type="ECO:0000313" key="9">
    <source>
        <dbReference type="Proteomes" id="UP000289152"/>
    </source>
</evidence>
<dbReference type="PRINTS" id="PR00344">
    <property type="entry name" value="BCTRLSENSOR"/>
</dbReference>
<gene>
    <name evidence="8" type="ORF">M231_00403</name>
</gene>
<dbReference type="Gene3D" id="1.10.287.130">
    <property type="match status" value="2"/>
</dbReference>
<dbReference type="InterPro" id="IPR036097">
    <property type="entry name" value="HisK_dim/P_sf"/>
</dbReference>
<sequence>MDLSSLPQTYLEAYPYPAFVLCVPIPPETPLDETDSHHDHHHSSFVHASHDLQPFTPVWANSKWKALTQGRPLLKCLPLQSAKDLGAWLTSNHNDRLSSSTNRFSSSTPTGYPTPLPNTSITVNPATGLTEKLPPVFWEPDNHSRDDRSVLSDTHSASDTSVMGADTGDDVLFSSQTVTIELIHPGRVKLELSKTSMPIRSSNDYSATPTIKMSTHTYVIITTIPRSLFVPNKTWSTSSQLKAPSMEDQRRLNLPQIYGADNSPPIKERPTTPSVPKISLLIPPLAHAKAMNLILPTGAMYNPNTLSPNRPSMVEQVSAIQSSREVGLRRPVIFNRDGTVVRQRSDVQDVAQVDGISMDVNVLLETTDWSKTPLGPRDTWPQSLKTIVAMVMQYPHQCCVWWGPDLTLIYNTPYAETMHKHPYLFGMSGPEGWAEIWASLGPLCEIVLQGTPVFREDDFLMFKELPRQGNATYEAFHSWMWVPIMQEDGTFGGLWNATIDTTKKVLLERRLGMTREMSERTSIARTMKEFDTAVLDILTGNPRDAPFVALYHVNLPTKVKGNDIQNQAATQSLKAESKKHTRVHLHLVGSIGVPDNHPSTPAKLSVLLPPPEPKKWRSPVDAASLSHSFNSSPAMSSSSVSTGIDDGDSDDGARLSLDHWPFKEALQSKRVVLVEDCSDLIKGFPVRIWDELPTSAIVIPVNSDSDEGIPSTVLVLGLSIRRPFDDDYESFIVSIELQLASGIAAVRSYEAERKRLEELAGLDRAKSLLFSNVSHELRTPLTLISGPIEDMLQGARPGPERVTLEMIRRNTQRLVSTLMDVSRLEGQRLKGSFRRVDLSQLTRELAVLFNGAMDRAKLKFVIETEPCVREVYVDPEHWEKIVYNLIGNALKYTMKGYVHLSVHYTPTEAIFEVSDSGVGIPASDVPLIGERFHRVNSISRSHEGTGIGLALVKELIKLHGGTMEMESVTAEQSADGSHGSTFRVRLLVGSAHLPRESIDVGDETGPKRTTYGDAIVDEALQWSKDKEESSADSTSDSNGVISNGNSDGKSSRGLELSTLYFSKEDVVMLVDDSFDTRRYMRSIFSPFCTVVEARDGREALDMCKKLVPQLIVSDVMMPNLDGFGLLAALKESKALRIVPVIMLTARGGDDSTVEGLLAGADDYLAKPFNARELIARAHMQLQLGKRRKYLEAAFEEQTTELRTLAEYSPVGIFRCSQEGNVTFANPAWYEMSGYPAGEQVVDWTPYIDVHCAQRIQTFWDHVRENNEAMHTAEWQFANGRWGEYRFLYLKTAADSLTDITERKQHEETQRLRVVEAEQRRLEAEEAKRQQELLIDITSHEIRNPISSLMQITDTNLISLQEQLQAVLNQQTNFIPTDQLLATINEDLEALESIYQCGLTQERICNDVLSLGRIQLDMFQMFDVETNIRSEANKVISIFQNEARMKRIALSFSIGEQMERLGIDTVKTDPVRLGQVMTNLLSNGIRFTSTSPIRKINMNFDLSLEPPRDDSCLPPPLSNKHQCLVEGMPIYLYIGVTDTGPGLTPAELELLFQRFSQVSPKTHTIYGGSGLGLFVCRKITEIMGGRIEVASEHGKGSTFRFFITVRMCAPPSSKRDSLRVTIHPDGPPTKKRETVPIRQSFTPFRPHVLIVEDNLINQTVLARQLRHVEFTCEVASNGLEALEKIRKVMSVIKPDGRPYDCVIMDIEMPVMDGLTAVKHVRAEEAAGMLSRSSVVALTGNARQGQIDEARRMGMDDVVIKPYKIDQLLQKIDEVTNSSIPEL</sequence>
<dbReference type="InterPro" id="IPR003594">
    <property type="entry name" value="HATPase_dom"/>
</dbReference>
<evidence type="ECO:0000256" key="4">
    <source>
        <dbReference type="SAM" id="MobiDB-lite"/>
    </source>
</evidence>
<dbReference type="InterPro" id="IPR035965">
    <property type="entry name" value="PAS-like_dom_sf"/>
</dbReference>
<dbReference type="InterPro" id="IPR011006">
    <property type="entry name" value="CheY-like_superfamily"/>
</dbReference>
<evidence type="ECO:0000313" key="8">
    <source>
        <dbReference type="EMBL" id="RXK42413.1"/>
    </source>
</evidence>
<dbReference type="SUPFAM" id="SSF55781">
    <property type="entry name" value="GAF domain-like"/>
    <property type="match status" value="1"/>
</dbReference>
<feature type="domain" description="Histidine kinase" evidence="5">
    <location>
        <begin position="1336"/>
        <end position="1606"/>
    </location>
</feature>
<evidence type="ECO:0000256" key="2">
    <source>
        <dbReference type="PROSITE-ProRule" id="PRU00169"/>
    </source>
</evidence>
<feature type="region of interest" description="Disordered" evidence="4">
    <location>
        <begin position="96"/>
        <end position="119"/>
    </location>
</feature>
<dbReference type="SMART" id="SM00387">
    <property type="entry name" value="HATPase_c"/>
    <property type="match status" value="2"/>
</dbReference>
<feature type="compositionally biased region" description="Basic and acidic residues" evidence="4">
    <location>
        <begin position="140"/>
        <end position="150"/>
    </location>
</feature>
<dbReference type="EMBL" id="SDIL01000002">
    <property type="protein sequence ID" value="RXK42413.1"/>
    <property type="molecule type" value="Genomic_DNA"/>
</dbReference>
<feature type="domain" description="PAS" evidence="7">
    <location>
        <begin position="1197"/>
        <end position="1238"/>
    </location>
</feature>
<dbReference type="FunFam" id="3.40.50.2300:FF:000230">
    <property type="entry name" value="Unplaced genomic scaffold supercont1.240, whole genome shotgun sequence"/>
    <property type="match status" value="1"/>
</dbReference>
<feature type="modified residue" description="4-aspartylphosphate" evidence="2">
    <location>
        <position position="1114"/>
    </location>
</feature>
<keyword evidence="1 2" id="KW-0597">Phosphoprotein</keyword>
<feature type="domain" description="Response regulatory" evidence="6">
    <location>
        <begin position="1646"/>
        <end position="1774"/>
    </location>
</feature>
<dbReference type="InterPro" id="IPR003661">
    <property type="entry name" value="HisK_dim/P_dom"/>
</dbReference>
<dbReference type="Gene3D" id="3.30.565.10">
    <property type="entry name" value="Histidine kinase-like ATPase, C-terminal domain"/>
    <property type="match status" value="2"/>
</dbReference>
<dbReference type="SUPFAM" id="SSF55785">
    <property type="entry name" value="PYP-like sensor domain (PAS domain)"/>
    <property type="match status" value="1"/>
</dbReference>
<dbReference type="SMART" id="SM00448">
    <property type="entry name" value="REC"/>
    <property type="match status" value="2"/>
</dbReference>
<dbReference type="CDD" id="cd00082">
    <property type="entry name" value="HisKA"/>
    <property type="match status" value="2"/>
</dbReference>
<dbReference type="Pfam" id="PF02518">
    <property type="entry name" value="HATPase_c"/>
    <property type="match status" value="2"/>
</dbReference>
<dbReference type="CDD" id="cd17574">
    <property type="entry name" value="REC_OmpR"/>
    <property type="match status" value="1"/>
</dbReference>
<feature type="compositionally biased region" description="Polar residues" evidence="4">
    <location>
        <begin position="1031"/>
        <end position="1048"/>
    </location>
</feature>
<dbReference type="InterPro" id="IPR000014">
    <property type="entry name" value="PAS"/>
</dbReference>
<feature type="domain" description="Response regulatory" evidence="6">
    <location>
        <begin position="1066"/>
        <end position="1181"/>
    </location>
</feature>
<dbReference type="CDD" id="cd17546">
    <property type="entry name" value="REC_hyHK_CKI1_RcsC-like"/>
    <property type="match status" value="1"/>
</dbReference>
<dbReference type="Pfam" id="PF13188">
    <property type="entry name" value="PAS_8"/>
    <property type="match status" value="1"/>
</dbReference>
<feature type="compositionally biased region" description="Low complexity" evidence="4">
    <location>
        <begin position="627"/>
        <end position="644"/>
    </location>
</feature>
<dbReference type="InterPro" id="IPR005467">
    <property type="entry name" value="His_kinase_dom"/>
</dbReference>
<name>A0A4Q1BW76_TREME</name>
<evidence type="ECO:0000256" key="1">
    <source>
        <dbReference type="ARBA" id="ARBA00022553"/>
    </source>
</evidence>
<dbReference type="PROSITE" id="PS50110">
    <property type="entry name" value="RESPONSE_REGULATORY"/>
    <property type="match status" value="2"/>
</dbReference>
<dbReference type="PROSITE" id="PS50109">
    <property type="entry name" value="HIS_KIN"/>
    <property type="match status" value="2"/>
</dbReference>
<dbReference type="SMART" id="SM00091">
    <property type="entry name" value="PAS"/>
    <property type="match status" value="1"/>
</dbReference>
<dbReference type="PANTHER" id="PTHR43547">
    <property type="entry name" value="TWO-COMPONENT HISTIDINE KINASE"/>
    <property type="match status" value="1"/>
</dbReference>
<dbReference type="FunFam" id="3.40.50.2300:FF:000307">
    <property type="entry name" value="Receptor-like histidine kinase BpdS"/>
    <property type="match status" value="1"/>
</dbReference>
<accession>A0A4Q1BW76</accession>
<evidence type="ECO:0000259" key="6">
    <source>
        <dbReference type="PROSITE" id="PS50110"/>
    </source>
</evidence>
<dbReference type="Gene3D" id="3.30.450.20">
    <property type="entry name" value="PAS domain"/>
    <property type="match status" value="2"/>
</dbReference>
<dbReference type="SUPFAM" id="SSF55874">
    <property type="entry name" value="ATPase domain of HSP90 chaperone/DNA topoisomerase II/histidine kinase"/>
    <property type="match status" value="2"/>
</dbReference>
<feature type="region of interest" description="Disordered" evidence="4">
    <location>
        <begin position="627"/>
        <end position="646"/>
    </location>
</feature>
<feature type="modified residue" description="4-aspartylphosphate" evidence="2">
    <location>
        <position position="1704"/>
    </location>
</feature>
<dbReference type="VEuPathDB" id="FungiDB:TREMEDRAFT_69291"/>
<keyword evidence="9" id="KW-1185">Reference proteome</keyword>
<dbReference type="GO" id="GO:0000155">
    <property type="term" value="F:phosphorelay sensor kinase activity"/>
    <property type="evidence" value="ECO:0007669"/>
    <property type="project" value="InterPro"/>
</dbReference>
<dbReference type="InterPro" id="IPR001789">
    <property type="entry name" value="Sig_transdc_resp-reg_receiver"/>
</dbReference>
<dbReference type="SUPFAM" id="SSF52172">
    <property type="entry name" value="CheY-like"/>
    <property type="match status" value="2"/>
</dbReference>
<dbReference type="InParanoid" id="A0A4Q1BW76"/>
<dbReference type="SMART" id="SM00388">
    <property type="entry name" value="HisKA"/>
    <property type="match status" value="2"/>
</dbReference>
<feature type="coiled-coil region" evidence="3">
    <location>
        <begin position="1304"/>
        <end position="1333"/>
    </location>
</feature>
<dbReference type="Proteomes" id="UP000289152">
    <property type="component" value="Unassembled WGS sequence"/>
</dbReference>
<protein>
    <submittedName>
        <fullName evidence="8">Uncharacterized protein</fullName>
    </submittedName>
</protein>
<dbReference type="PROSITE" id="PS50112">
    <property type="entry name" value="PAS"/>
    <property type="match status" value="1"/>
</dbReference>
<dbReference type="InterPro" id="IPR004358">
    <property type="entry name" value="Sig_transdc_His_kin-like_C"/>
</dbReference>
<dbReference type="Pfam" id="PF00072">
    <property type="entry name" value="Response_reg"/>
    <property type="match status" value="2"/>
</dbReference>
<dbReference type="OrthoDB" id="60033at2759"/>
<dbReference type="STRING" id="5217.A0A4Q1BW76"/>
<dbReference type="InterPro" id="IPR036890">
    <property type="entry name" value="HATPase_C_sf"/>
</dbReference>
<reference evidence="8 9" key="1">
    <citation type="submission" date="2016-06" db="EMBL/GenBank/DDBJ databases">
        <title>Evolution of pathogenesis and genome organization in the Tremellales.</title>
        <authorList>
            <person name="Cuomo C."/>
            <person name="Litvintseva A."/>
            <person name="Heitman J."/>
            <person name="Chen Y."/>
            <person name="Sun S."/>
            <person name="Springer D."/>
            <person name="Dromer F."/>
            <person name="Young S."/>
            <person name="Zeng Q."/>
            <person name="Chapman S."/>
            <person name="Gujja S."/>
            <person name="Saif S."/>
            <person name="Birren B."/>
        </authorList>
    </citation>
    <scope>NUCLEOTIDE SEQUENCE [LARGE SCALE GENOMIC DNA]</scope>
    <source>
        <strain evidence="8 9">ATCC 28783</strain>
    </source>
</reference>
<dbReference type="Pfam" id="PF00512">
    <property type="entry name" value="HisKA"/>
    <property type="match status" value="1"/>
</dbReference>
<feature type="compositionally biased region" description="Low complexity" evidence="4">
    <location>
        <begin position="98"/>
        <end position="110"/>
    </location>
</feature>
<evidence type="ECO:0000259" key="5">
    <source>
        <dbReference type="PROSITE" id="PS50109"/>
    </source>
</evidence>